<evidence type="ECO:0008006" key="3">
    <source>
        <dbReference type="Google" id="ProtNLM"/>
    </source>
</evidence>
<comment type="caution">
    <text evidence="1">The sequence shown here is derived from an EMBL/GenBank/DDBJ whole genome shotgun (WGS) entry which is preliminary data.</text>
</comment>
<dbReference type="Proteomes" id="UP000316095">
    <property type="component" value="Unassembled WGS sequence"/>
</dbReference>
<dbReference type="RefSeq" id="WP_242631415.1">
    <property type="nucleotide sequence ID" value="NZ_SJPG01000001.1"/>
</dbReference>
<sequence length="524" mass="56957">MNIQTQFPGTDQVRRWATFTAIVLTFLTFASQNRIHAEDSSQLQAAFEERDITPEIGMEQPGGYGKSFHRSLHDPCKARIAVFANPNETAREYAVVISLDALIVRRKTVLSVRDKIEKATGIPQSRILIHATHSHSSGPTGMILPGEYDQADEFIQDLAYNKSSCADAKYLETVEKQIVDGVVTAWKKLAPAKFAVGRGHEDTVAHNRRFFMKNGLTVTHPRPGNPDIVKVAGPTDPEVGVLACWNEKGEITGCIVNYVCHATASPGGISANYIYYVEKVIKGMFGDDLVVVFIAGASGDVTQVDNLTTVVPKSGEASSALVGGRIGAEAVKVMLNMTPGTECKLDSRQTVLKIPRRAPRREHLEEARSLIEQEPQTVGTANWTFAKETLLLEARLKTEPVADVEIQALQIGPVVIVTNPAEYFCEYGLQIKEGSPFPYTFIASLSNGCVGYVPTLASFGEHGGGYETRLSSYSNLEITAGDQIRDTGIALANELKPGAVPEPKPIPTFQGPAWSYGDVPPQVD</sequence>
<proteinExistence type="predicted"/>
<keyword evidence="2" id="KW-1185">Reference proteome</keyword>
<organism evidence="1 2">
    <name type="scientific">Rubinisphaera italica</name>
    <dbReference type="NCBI Taxonomy" id="2527969"/>
    <lineage>
        <taxon>Bacteria</taxon>
        <taxon>Pseudomonadati</taxon>
        <taxon>Planctomycetota</taxon>
        <taxon>Planctomycetia</taxon>
        <taxon>Planctomycetales</taxon>
        <taxon>Planctomycetaceae</taxon>
        <taxon>Rubinisphaera</taxon>
    </lineage>
</organism>
<protein>
    <recommendedName>
        <fullName evidence="3">Ceramidase</fullName>
    </recommendedName>
</protein>
<evidence type="ECO:0000313" key="2">
    <source>
        <dbReference type="Proteomes" id="UP000316095"/>
    </source>
</evidence>
<reference evidence="1 2" key="1">
    <citation type="submission" date="2019-02" db="EMBL/GenBank/DDBJ databases">
        <title>Deep-cultivation of Planctomycetes and their phenomic and genomic characterization uncovers novel biology.</title>
        <authorList>
            <person name="Wiegand S."/>
            <person name="Jogler M."/>
            <person name="Boedeker C."/>
            <person name="Pinto D."/>
            <person name="Vollmers J."/>
            <person name="Rivas-Marin E."/>
            <person name="Kohn T."/>
            <person name="Peeters S.H."/>
            <person name="Heuer A."/>
            <person name="Rast P."/>
            <person name="Oberbeckmann S."/>
            <person name="Bunk B."/>
            <person name="Jeske O."/>
            <person name="Meyerdierks A."/>
            <person name="Storesund J.E."/>
            <person name="Kallscheuer N."/>
            <person name="Luecker S."/>
            <person name="Lage O.M."/>
            <person name="Pohl T."/>
            <person name="Merkel B.J."/>
            <person name="Hornburger P."/>
            <person name="Mueller R.-W."/>
            <person name="Bruemmer F."/>
            <person name="Labrenz M."/>
            <person name="Spormann A.M."/>
            <person name="Op Den Camp H."/>
            <person name="Overmann J."/>
            <person name="Amann R."/>
            <person name="Jetten M.S.M."/>
            <person name="Mascher T."/>
            <person name="Medema M.H."/>
            <person name="Devos D.P."/>
            <person name="Kaster A.-K."/>
            <person name="Ovreas L."/>
            <person name="Rohde M."/>
            <person name="Galperin M.Y."/>
            <person name="Jogler C."/>
        </authorList>
    </citation>
    <scope>NUCLEOTIDE SEQUENCE [LARGE SCALE GENOMIC DNA]</scope>
    <source>
        <strain evidence="1 2">Pan54</strain>
    </source>
</reference>
<accession>A0A5C5XQ53</accession>
<dbReference type="EMBL" id="SJPG01000001">
    <property type="protein sequence ID" value="TWT64195.1"/>
    <property type="molecule type" value="Genomic_DNA"/>
</dbReference>
<dbReference type="AlphaFoldDB" id="A0A5C5XQ53"/>
<name>A0A5C5XQ53_9PLAN</name>
<gene>
    <name evidence="1" type="ORF">Pan54_49560</name>
</gene>
<evidence type="ECO:0000313" key="1">
    <source>
        <dbReference type="EMBL" id="TWT64195.1"/>
    </source>
</evidence>